<reference evidence="2 3" key="1">
    <citation type="submission" date="2013-03" db="EMBL/GenBank/DDBJ databases">
        <title>The Genome Sequence of Phialophora europaea CBS 101466.</title>
        <authorList>
            <consortium name="The Broad Institute Genomics Platform"/>
            <person name="Cuomo C."/>
            <person name="de Hoog S."/>
            <person name="Gorbushina A."/>
            <person name="Walker B."/>
            <person name="Young S.K."/>
            <person name="Zeng Q."/>
            <person name="Gargeya S."/>
            <person name="Fitzgerald M."/>
            <person name="Haas B."/>
            <person name="Abouelleil A."/>
            <person name="Allen A.W."/>
            <person name="Alvarado L."/>
            <person name="Arachchi H.M."/>
            <person name="Berlin A.M."/>
            <person name="Chapman S.B."/>
            <person name="Gainer-Dewar J."/>
            <person name="Goldberg J."/>
            <person name="Griggs A."/>
            <person name="Gujja S."/>
            <person name="Hansen M."/>
            <person name="Howarth C."/>
            <person name="Imamovic A."/>
            <person name="Ireland A."/>
            <person name="Larimer J."/>
            <person name="McCowan C."/>
            <person name="Murphy C."/>
            <person name="Pearson M."/>
            <person name="Poon T.W."/>
            <person name="Priest M."/>
            <person name="Roberts A."/>
            <person name="Saif S."/>
            <person name="Shea T."/>
            <person name="Sisk P."/>
            <person name="Sykes S."/>
            <person name="Wortman J."/>
            <person name="Nusbaum C."/>
            <person name="Birren B."/>
        </authorList>
    </citation>
    <scope>NUCLEOTIDE SEQUENCE [LARGE SCALE GENOMIC DNA]</scope>
    <source>
        <strain evidence="2 3">CBS 101466</strain>
    </source>
</reference>
<keyword evidence="3" id="KW-1185">Reference proteome</keyword>
<feature type="region of interest" description="Disordered" evidence="1">
    <location>
        <begin position="151"/>
        <end position="180"/>
    </location>
</feature>
<accession>W2RNT3</accession>
<dbReference type="InParanoid" id="W2RNT3"/>
<dbReference type="EMBL" id="KB822724">
    <property type="protein sequence ID" value="ETN37353.1"/>
    <property type="molecule type" value="Genomic_DNA"/>
</dbReference>
<dbReference type="GeneID" id="19975683"/>
<evidence type="ECO:0000313" key="2">
    <source>
        <dbReference type="EMBL" id="ETN37353.1"/>
    </source>
</evidence>
<proteinExistence type="predicted"/>
<name>W2RNT3_CYPE1</name>
<dbReference type="VEuPathDB" id="FungiDB:HMPREF1541_08344"/>
<feature type="compositionally biased region" description="Basic and acidic residues" evidence="1">
    <location>
        <begin position="156"/>
        <end position="167"/>
    </location>
</feature>
<feature type="compositionally biased region" description="Pro residues" evidence="1">
    <location>
        <begin position="8"/>
        <end position="25"/>
    </location>
</feature>
<evidence type="ECO:0000256" key="1">
    <source>
        <dbReference type="SAM" id="MobiDB-lite"/>
    </source>
</evidence>
<dbReference type="HOGENOM" id="CLU_1496150_0_0_1"/>
<evidence type="ECO:0000313" key="3">
    <source>
        <dbReference type="Proteomes" id="UP000030752"/>
    </source>
</evidence>
<dbReference type="Proteomes" id="UP000030752">
    <property type="component" value="Unassembled WGS sequence"/>
</dbReference>
<dbReference type="RefSeq" id="XP_008720885.1">
    <property type="nucleotide sequence ID" value="XM_008722663.1"/>
</dbReference>
<feature type="region of interest" description="Disordered" evidence="1">
    <location>
        <begin position="1"/>
        <end position="73"/>
    </location>
</feature>
<protein>
    <submittedName>
        <fullName evidence="2">Uncharacterized protein</fullName>
    </submittedName>
</protein>
<gene>
    <name evidence="2" type="ORF">HMPREF1541_08344</name>
</gene>
<dbReference type="AlphaFoldDB" id="W2RNT3"/>
<sequence length="180" mass="18624">MTTAASCPPSPNPRPPQKPAQPPVVTPQSRPTAQPQSQSPDRPPITQVVSAPQVLITTPEDPQDNTAGAQKRSKLAGFKKAYDATQKNAATRFATRLVTKTAFGAVSNAIGVNLGDAIDGVSGMADLGGTGIDVGNVIGNAFTSAADSTFEDAFDGEQRPAKQDVKSKWKGRKGSAISVP</sequence>
<organism evidence="2 3">
    <name type="scientific">Cyphellophora europaea (strain CBS 101466)</name>
    <name type="common">Phialophora europaea</name>
    <dbReference type="NCBI Taxonomy" id="1220924"/>
    <lineage>
        <taxon>Eukaryota</taxon>
        <taxon>Fungi</taxon>
        <taxon>Dikarya</taxon>
        <taxon>Ascomycota</taxon>
        <taxon>Pezizomycotina</taxon>
        <taxon>Eurotiomycetes</taxon>
        <taxon>Chaetothyriomycetidae</taxon>
        <taxon>Chaetothyriales</taxon>
        <taxon>Cyphellophoraceae</taxon>
        <taxon>Cyphellophora</taxon>
    </lineage>
</organism>
<feature type="compositionally biased region" description="Polar residues" evidence="1">
    <location>
        <begin position="29"/>
        <end position="40"/>
    </location>
</feature>